<feature type="transmembrane region" description="Helical" evidence="1">
    <location>
        <begin position="28"/>
        <end position="45"/>
    </location>
</feature>
<reference evidence="2 3" key="1">
    <citation type="submission" date="2018-06" db="EMBL/GenBank/DDBJ databases">
        <title>Complete genome sequencing of Azospirillum sp. M2T2B2.</title>
        <authorList>
            <person name="Heo J."/>
            <person name="Kim S.-J."/>
            <person name="Kwon S.-W."/>
            <person name="Anandham R."/>
        </authorList>
    </citation>
    <scope>NUCLEOTIDE SEQUENCE [LARGE SCALE GENOMIC DNA]</scope>
    <source>
        <strain evidence="2 3">M2T2B2</strain>
        <plasmid evidence="2 3">unnamed1</plasmid>
    </source>
</reference>
<protein>
    <submittedName>
        <fullName evidence="2">Uncharacterized protein</fullName>
    </submittedName>
</protein>
<dbReference type="RefSeq" id="WP_111068309.1">
    <property type="nucleotide sequence ID" value="NZ_CP029830.1"/>
</dbReference>
<proteinExistence type="predicted"/>
<keyword evidence="3" id="KW-1185">Reference proteome</keyword>
<evidence type="ECO:0000313" key="2">
    <source>
        <dbReference type="EMBL" id="AWU95543.1"/>
    </source>
</evidence>
<sequence>MQDAEHAHADVESQIEVYRRQRGWKPELGLLGGTAAVLGGVALLGGPLGPVAAGLLLFPTLAIGDEVKDALEQRRKNRMRRDLEVAAGLRRPMPTLRERLSRLLGRVGERIADRARADLASGIWGRAPGATAYYEFSAAGARPISPQRAQELRATSPDLTQVSLRPQDGLVSRYLGGRLAGQDGGPAAIRLDTDGKVVGAGWVDARRTVRPGLTTPDMRQFRPDQAAEAILASYRRPSQTREGDRREVAVDTMIWESRRLAEAVIDLRLPQREEDDLVQALRSIETSAIALRRLGRDRVVIDIGNPIDAFDLARKVGETRERSVEARRPVPGGR</sequence>
<keyword evidence="1" id="KW-0812">Transmembrane</keyword>
<keyword evidence="2" id="KW-0614">Plasmid</keyword>
<evidence type="ECO:0000313" key="3">
    <source>
        <dbReference type="Proteomes" id="UP000249605"/>
    </source>
</evidence>
<keyword evidence="1" id="KW-0472">Membrane</keyword>
<name>A0A2U9S9K2_9PROT</name>
<dbReference type="AlphaFoldDB" id="A0A2U9S9K2"/>
<evidence type="ECO:0000256" key="1">
    <source>
        <dbReference type="SAM" id="Phobius"/>
    </source>
</evidence>
<organism evidence="2 3">
    <name type="scientific">Azospirillum ramasamyi</name>
    <dbReference type="NCBI Taxonomy" id="682998"/>
    <lineage>
        <taxon>Bacteria</taxon>
        <taxon>Pseudomonadati</taxon>
        <taxon>Pseudomonadota</taxon>
        <taxon>Alphaproteobacteria</taxon>
        <taxon>Rhodospirillales</taxon>
        <taxon>Azospirillaceae</taxon>
        <taxon>Azospirillum</taxon>
    </lineage>
</organism>
<gene>
    <name evidence="2" type="ORF">DM194_14640</name>
</gene>
<dbReference type="EMBL" id="CP029830">
    <property type="protein sequence ID" value="AWU95543.1"/>
    <property type="molecule type" value="Genomic_DNA"/>
</dbReference>
<geneLocation type="plasmid" evidence="2 3">
    <name>unnamed1</name>
</geneLocation>
<keyword evidence="1" id="KW-1133">Transmembrane helix</keyword>
<dbReference type="Proteomes" id="UP000249605">
    <property type="component" value="Plasmid unnamed1"/>
</dbReference>
<accession>A0A2U9S9K2</accession>
<dbReference type="KEGG" id="azm:DM194_14640"/>